<dbReference type="InterPro" id="IPR010998">
    <property type="entry name" value="Integrase_recombinase_N"/>
</dbReference>
<proteinExistence type="inferred from homology"/>
<comment type="caution">
    <text evidence="7">The sequence shown here is derived from an EMBL/GenBank/DDBJ whole genome shotgun (WGS) entry which is preliminary data.</text>
</comment>
<dbReference type="EMBL" id="JAGGKI010000004">
    <property type="protein sequence ID" value="MBP1893041.1"/>
    <property type="molecule type" value="Genomic_DNA"/>
</dbReference>
<dbReference type="CDD" id="cd01189">
    <property type="entry name" value="INT_ICEBs1_C_like"/>
    <property type="match status" value="1"/>
</dbReference>
<comment type="similarity">
    <text evidence="1">Belongs to the 'phage' integrase family.</text>
</comment>
<dbReference type="InterPro" id="IPR013762">
    <property type="entry name" value="Integrase-like_cat_sf"/>
</dbReference>
<dbReference type="PANTHER" id="PTHR30349">
    <property type="entry name" value="PHAGE INTEGRASE-RELATED"/>
    <property type="match status" value="1"/>
</dbReference>
<organism evidence="7 8">
    <name type="scientific">Paenibacillus lactis</name>
    <dbReference type="NCBI Taxonomy" id="228574"/>
    <lineage>
        <taxon>Bacteria</taxon>
        <taxon>Bacillati</taxon>
        <taxon>Bacillota</taxon>
        <taxon>Bacilli</taxon>
        <taxon>Bacillales</taxon>
        <taxon>Paenibacillaceae</taxon>
        <taxon>Paenibacillus</taxon>
    </lineage>
</organism>
<dbReference type="PROSITE" id="PS51900">
    <property type="entry name" value="CB"/>
    <property type="match status" value="1"/>
</dbReference>
<evidence type="ECO:0000256" key="4">
    <source>
        <dbReference type="PROSITE-ProRule" id="PRU01248"/>
    </source>
</evidence>
<evidence type="ECO:0000256" key="1">
    <source>
        <dbReference type="ARBA" id="ARBA00008857"/>
    </source>
</evidence>
<evidence type="ECO:0000313" key="8">
    <source>
        <dbReference type="Proteomes" id="UP000706926"/>
    </source>
</evidence>
<accession>A0ABS4F9V5</accession>
<evidence type="ECO:0000256" key="2">
    <source>
        <dbReference type="ARBA" id="ARBA00023125"/>
    </source>
</evidence>
<gene>
    <name evidence="7" type="ORF">J2Z18_002143</name>
</gene>
<evidence type="ECO:0000259" key="6">
    <source>
        <dbReference type="PROSITE" id="PS51900"/>
    </source>
</evidence>
<keyword evidence="2 4" id="KW-0238">DNA-binding</keyword>
<evidence type="ECO:0000259" key="5">
    <source>
        <dbReference type="PROSITE" id="PS51898"/>
    </source>
</evidence>
<dbReference type="PROSITE" id="PS51898">
    <property type="entry name" value="TYR_RECOMBINASE"/>
    <property type="match status" value="1"/>
</dbReference>
<feature type="domain" description="Tyr recombinase" evidence="5">
    <location>
        <begin position="180"/>
        <end position="387"/>
    </location>
</feature>
<evidence type="ECO:0000256" key="3">
    <source>
        <dbReference type="ARBA" id="ARBA00023172"/>
    </source>
</evidence>
<keyword evidence="3" id="KW-0233">DNA recombination</keyword>
<feature type="domain" description="Core-binding (CB)" evidence="6">
    <location>
        <begin position="68"/>
        <end position="150"/>
    </location>
</feature>
<dbReference type="SUPFAM" id="SSF56349">
    <property type="entry name" value="DNA breaking-rejoining enzymes"/>
    <property type="match status" value="1"/>
</dbReference>
<dbReference type="Pfam" id="PF00589">
    <property type="entry name" value="Phage_integrase"/>
    <property type="match status" value="1"/>
</dbReference>
<dbReference type="Gene3D" id="1.10.150.130">
    <property type="match status" value="1"/>
</dbReference>
<dbReference type="InterPro" id="IPR050090">
    <property type="entry name" value="Tyrosine_recombinase_XerCD"/>
</dbReference>
<sequence>MASYKKIPANNKQGYKWICTLEGPPDPVTGKRKQVPRRGETKKEAYDRAKAVVDALNSGLDLKKAKKTTFKDAAYEWLDTYSRSAVKKSTIRQRSKTLLVLLKHLSQINIDRVTHHQYQKILNTLFDEGYSQSYLRSIHIVANMIFKWAILNNLTKINPCIGATIPKRRLTVEDIERDEIEEKYLEREELHEFLSAVLQRGLYGDKEIFYLLAFSGLRPGELCALKWADINFKTRDVRVSKTLYSPENNMYTAEVTPPKTDGSVRTFDVDEQIITMLKDFKEKQDARQSLYKKHSDDFYDENFIFARVNGRPIGQKFLRDRMNRILKRLTIKKNATPHILRHTHISMLTEAGVDLPTIMARVGHDDEKTTLRIYTHVTKKMKKNASEKVKVHFGSILDSMFVPKM</sequence>
<dbReference type="InterPro" id="IPR044068">
    <property type="entry name" value="CB"/>
</dbReference>
<dbReference type="InterPro" id="IPR002104">
    <property type="entry name" value="Integrase_catalytic"/>
</dbReference>
<dbReference type="GeneID" id="95404153"/>
<dbReference type="InterPro" id="IPR011010">
    <property type="entry name" value="DNA_brk_join_enz"/>
</dbReference>
<dbReference type="Proteomes" id="UP000706926">
    <property type="component" value="Unassembled WGS sequence"/>
</dbReference>
<dbReference type="Gene3D" id="1.10.443.10">
    <property type="entry name" value="Intergrase catalytic core"/>
    <property type="match status" value="1"/>
</dbReference>
<reference evidence="7 8" key="1">
    <citation type="submission" date="2021-03" db="EMBL/GenBank/DDBJ databases">
        <title>Genomic Encyclopedia of Type Strains, Phase IV (KMG-IV): sequencing the most valuable type-strain genomes for metagenomic binning, comparative biology and taxonomic classification.</title>
        <authorList>
            <person name="Goeker M."/>
        </authorList>
    </citation>
    <scope>NUCLEOTIDE SEQUENCE [LARGE SCALE GENOMIC DNA]</scope>
    <source>
        <strain evidence="7 8">DSM 15596</strain>
    </source>
</reference>
<dbReference type="PANTHER" id="PTHR30349:SF64">
    <property type="entry name" value="PROPHAGE INTEGRASE INTD-RELATED"/>
    <property type="match status" value="1"/>
</dbReference>
<dbReference type="RefSeq" id="WP_210094687.1">
    <property type="nucleotide sequence ID" value="NZ_DMBX01000007.1"/>
</dbReference>
<name>A0ABS4F9V5_9BACL</name>
<keyword evidence="8" id="KW-1185">Reference proteome</keyword>
<evidence type="ECO:0000313" key="7">
    <source>
        <dbReference type="EMBL" id="MBP1893041.1"/>
    </source>
</evidence>
<protein>
    <submittedName>
        <fullName evidence="7">Integrase</fullName>
    </submittedName>
</protein>